<dbReference type="Proteomes" id="UP000032737">
    <property type="component" value="Chromosome"/>
</dbReference>
<sequence length="137" mass="16084">MKKVRSILIEAGIIQENQSFVLFNMGKKNNILEGGLYTQQVAICENNQIIFVHFFGRGLINRTYSIGQPITIKLSQINRVIFEKKNGYLWLELMIDEDKVSLSLSRKEWKTEEIKQFVNCLKSEFNISNYELYQKLK</sequence>
<keyword evidence="2" id="KW-1185">Reference proteome</keyword>
<protein>
    <recommendedName>
        <fullName evidence="3">YokE-like PH domain-containing protein</fullName>
    </recommendedName>
</protein>
<gene>
    <name evidence="1" type="ORF">BN85310630</name>
</gene>
<accession>U4KT52</accession>
<dbReference type="RefSeq" id="WP_030004944.1">
    <property type="nucleotide sequence ID" value="NC_022549.1"/>
</dbReference>
<name>U4KT52_9MOLU</name>
<dbReference type="AlphaFoldDB" id="U4KT52"/>
<evidence type="ECO:0000313" key="1">
    <source>
        <dbReference type="EMBL" id="CCV66084.1"/>
    </source>
</evidence>
<proteinExistence type="predicted"/>
<dbReference type="HOGENOM" id="CLU_1860820_0_0_14"/>
<organism evidence="1 2">
    <name type="scientific">Acholeplasma brassicae</name>
    <dbReference type="NCBI Taxonomy" id="61635"/>
    <lineage>
        <taxon>Bacteria</taxon>
        <taxon>Bacillati</taxon>
        <taxon>Mycoplasmatota</taxon>
        <taxon>Mollicutes</taxon>
        <taxon>Acholeplasmatales</taxon>
        <taxon>Acholeplasmataceae</taxon>
        <taxon>Acholeplasma</taxon>
    </lineage>
</organism>
<dbReference type="KEGG" id="abra:BN85310630"/>
<evidence type="ECO:0008006" key="3">
    <source>
        <dbReference type="Google" id="ProtNLM"/>
    </source>
</evidence>
<reference evidence="1 2" key="1">
    <citation type="journal article" date="2013" name="J. Mol. Microbiol. Biotechnol.">
        <title>Analysis of the Complete Genomes of Acholeplasma brassicae , A. palmae and A. laidlawii and Their Comparison to the Obligate Parasites from ' Candidatus Phytoplasma'.</title>
        <authorList>
            <person name="Kube M."/>
            <person name="Siewert C."/>
            <person name="Migdoll A.M."/>
            <person name="Duduk B."/>
            <person name="Holz S."/>
            <person name="Rabus R."/>
            <person name="Seemuller E."/>
            <person name="Mitrovic J."/>
            <person name="Muller I."/>
            <person name="Buttner C."/>
            <person name="Reinhardt R."/>
        </authorList>
    </citation>
    <scope>NUCLEOTIDE SEQUENCE [LARGE SCALE GENOMIC DNA]</scope>
    <source>
        <strain evidence="2">0502</strain>
    </source>
</reference>
<dbReference type="STRING" id="61635.BN85310630"/>
<dbReference type="EMBL" id="FO681348">
    <property type="protein sequence ID" value="CCV66084.1"/>
    <property type="molecule type" value="Genomic_DNA"/>
</dbReference>
<evidence type="ECO:0000313" key="2">
    <source>
        <dbReference type="Proteomes" id="UP000032737"/>
    </source>
</evidence>